<dbReference type="Proteomes" id="UP001246244">
    <property type="component" value="Unassembled WGS sequence"/>
</dbReference>
<comment type="caution">
    <text evidence="7">The sequence shown here is derived from an EMBL/GenBank/DDBJ whole genome shotgun (WGS) entry which is preliminary data.</text>
</comment>
<protein>
    <submittedName>
        <fullName evidence="7">Transposase</fullName>
    </submittedName>
</protein>
<dbReference type="NCBIfam" id="NF040570">
    <property type="entry name" value="guided_TnpB"/>
    <property type="match status" value="1"/>
</dbReference>
<feature type="domain" description="Probable transposase IS891/IS1136/IS1341" evidence="5">
    <location>
        <begin position="158"/>
        <end position="259"/>
    </location>
</feature>
<dbReference type="InterPro" id="IPR010095">
    <property type="entry name" value="Cas12f1-like_TNB"/>
</dbReference>
<accession>A0ABU2D457</accession>
<evidence type="ECO:0000256" key="3">
    <source>
        <dbReference type="ARBA" id="ARBA00023125"/>
    </source>
</evidence>
<evidence type="ECO:0000313" key="7">
    <source>
        <dbReference type="EMBL" id="MDR7666642.1"/>
    </source>
</evidence>
<feature type="domain" description="Cas12f1-like TNB" evidence="6">
    <location>
        <begin position="282"/>
        <end position="344"/>
    </location>
</feature>
<evidence type="ECO:0000259" key="6">
    <source>
        <dbReference type="Pfam" id="PF07282"/>
    </source>
</evidence>
<dbReference type="NCBIfam" id="TIGR01766">
    <property type="entry name" value="IS200/IS605 family accessory protein TnpB-like domain"/>
    <property type="match status" value="1"/>
</dbReference>
<comment type="similarity">
    <text evidence="1">In the C-terminal section; belongs to the transposase 35 family.</text>
</comment>
<proteinExistence type="inferred from homology"/>
<evidence type="ECO:0000313" key="8">
    <source>
        <dbReference type="Proteomes" id="UP001246244"/>
    </source>
</evidence>
<evidence type="ECO:0000259" key="5">
    <source>
        <dbReference type="Pfam" id="PF01385"/>
    </source>
</evidence>
<dbReference type="Pfam" id="PF01385">
    <property type="entry name" value="OrfB_IS605"/>
    <property type="match status" value="1"/>
</dbReference>
<dbReference type="InterPro" id="IPR001959">
    <property type="entry name" value="Transposase"/>
</dbReference>
<reference evidence="8" key="1">
    <citation type="submission" date="2023-07" db="EMBL/GenBank/DDBJ databases">
        <title>Whole-genome sequencing of a new Methanosarcina sp. Z-7115.</title>
        <authorList>
            <person name="Zhilina T.N."/>
            <person name="Merkel A.Y."/>
        </authorList>
    </citation>
    <scope>NUCLEOTIDE SEQUENCE [LARGE SCALE GENOMIC DNA]</scope>
    <source>
        <strain evidence="8">Z-7115</strain>
    </source>
</reference>
<sequence length="384" mass="44980">LALAERKDAWKNENKSIKYVEQQNKLPEFKKNNPEYKIVYSKVLQGILKKLDANYKSFFALIKNGDTKARPPNFKSHKFFQTIPYNQSGFYQARNYMCFTHKVNDTELVFDVKKKFENIKQIEIYNDDPLYGKGDFYISVVYEVATPDYFDNGLYQANDAGITKIVTAVNSNGKFFEVKTPRSDKHWQPKIDSIKSKRDHCKKKSKQWVRLHGVYRKMEKKKSNQLSDFQHKLSKKMVNNTKANTIIVGDLKVKNMAQSKKLKGKRKRAMNRSTQNQGYLSRFIEFLTYKAELIGKKVIKIDESYTSKECYVCGKKHEMPLWERTMSCDCGNCIDRDRNSAINIMSKFLSQNALWTSYQQFVDNLRQTGLPMSVRFPESYPQMT</sequence>
<organism evidence="7 8">
    <name type="scientific">Methanosarcina baikalica</name>
    <dbReference type="NCBI Taxonomy" id="3073890"/>
    <lineage>
        <taxon>Archaea</taxon>
        <taxon>Methanobacteriati</taxon>
        <taxon>Methanobacteriota</taxon>
        <taxon>Stenosarchaea group</taxon>
        <taxon>Methanomicrobia</taxon>
        <taxon>Methanosarcinales</taxon>
        <taxon>Methanosarcinaceae</taxon>
        <taxon>Methanosarcina</taxon>
    </lineage>
</organism>
<gene>
    <name evidence="7" type="ORF">RG963_12815</name>
</gene>
<evidence type="ECO:0000256" key="4">
    <source>
        <dbReference type="ARBA" id="ARBA00023172"/>
    </source>
</evidence>
<dbReference type="EMBL" id="JAVKPK010000059">
    <property type="protein sequence ID" value="MDR7666642.1"/>
    <property type="molecule type" value="Genomic_DNA"/>
</dbReference>
<keyword evidence="2" id="KW-0815">Transposition</keyword>
<dbReference type="Pfam" id="PF07282">
    <property type="entry name" value="Cas12f1-like_TNB"/>
    <property type="match status" value="1"/>
</dbReference>
<keyword evidence="3" id="KW-0238">DNA-binding</keyword>
<dbReference type="RefSeq" id="WP_310576670.1">
    <property type="nucleotide sequence ID" value="NZ_JAVKPK010000059.1"/>
</dbReference>
<evidence type="ECO:0000256" key="1">
    <source>
        <dbReference type="ARBA" id="ARBA00008761"/>
    </source>
</evidence>
<feature type="non-terminal residue" evidence="7">
    <location>
        <position position="1"/>
    </location>
</feature>
<evidence type="ECO:0000256" key="2">
    <source>
        <dbReference type="ARBA" id="ARBA00022578"/>
    </source>
</evidence>
<keyword evidence="4" id="KW-0233">DNA recombination</keyword>
<keyword evidence="8" id="KW-1185">Reference proteome</keyword>
<name>A0ABU2D457_9EURY</name>